<dbReference type="Proteomes" id="UP000321291">
    <property type="component" value="Chromosome"/>
</dbReference>
<dbReference type="SUPFAM" id="SSF51126">
    <property type="entry name" value="Pectin lyase-like"/>
    <property type="match status" value="1"/>
</dbReference>
<dbReference type="OrthoDB" id="669576at2"/>
<proteinExistence type="predicted"/>
<dbReference type="AlphaFoldDB" id="A0A5B8VMS9"/>
<organism evidence="2 3">
    <name type="scientific">Arachidicoccus ginsenosidivorans</name>
    <dbReference type="NCBI Taxonomy" id="496057"/>
    <lineage>
        <taxon>Bacteria</taxon>
        <taxon>Pseudomonadati</taxon>
        <taxon>Bacteroidota</taxon>
        <taxon>Chitinophagia</taxon>
        <taxon>Chitinophagales</taxon>
        <taxon>Chitinophagaceae</taxon>
        <taxon>Arachidicoccus</taxon>
    </lineage>
</organism>
<sequence length="345" mass="37957">MKKLYVLLVVLFALIFHADGKVWRVNNTIGLQADFTTISDAVSAAAAGDTIYIEGSATSYTGTTINKKLTIIGPGIYLGDPNNGNRQWNVNVATVGHFVFAPGSTGSKCAGLYMNSYQYLNEQKITIERCFVEQIVFANGNNINCDHDTIRQCVIYSAIVCQPNTGTFSAQGEMVYNNIISAGIDFSKNMANTSVYFINNDFVANANSYRCQNCVFQNNIFYNPFFSDYGSSNYFANNIITSSTDASKIATGNNNLFSVGWATIFATSTPNISTPLPVFPMTGNSYWPVALLPSAQEVSMARPWIAGLLAALRLIFYLVCQIYQVFMRSVFQLRLITAHKPLISL</sequence>
<accession>A0A5B8VMS9</accession>
<keyword evidence="3" id="KW-1185">Reference proteome</keyword>
<dbReference type="KEGG" id="agi:FSB73_11990"/>
<feature type="transmembrane region" description="Helical" evidence="1">
    <location>
        <begin position="304"/>
        <end position="326"/>
    </location>
</feature>
<keyword evidence="1" id="KW-1133">Transmembrane helix</keyword>
<protein>
    <recommendedName>
        <fullName evidence="4">Right-handed parallel beta-helix repeat-containing protein</fullName>
    </recommendedName>
</protein>
<evidence type="ECO:0000313" key="3">
    <source>
        <dbReference type="Proteomes" id="UP000321291"/>
    </source>
</evidence>
<dbReference type="EMBL" id="CP042434">
    <property type="protein sequence ID" value="QEC72285.1"/>
    <property type="molecule type" value="Genomic_DNA"/>
</dbReference>
<evidence type="ECO:0000256" key="1">
    <source>
        <dbReference type="SAM" id="Phobius"/>
    </source>
</evidence>
<reference evidence="2 3" key="1">
    <citation type="journal article" date="2017" name="Int. J. Syst. Evol. Microbiol.">
        <title>Arachidicoccus ginsenosidivorans sp. nov., with ginsenoside-converting activity isolated from ginseng cultivating soil.</title>
        <authorList>
            <person name="Siddiqi M.Z."/>
            <person name="Aslam Z."/>
            <person name="Im W.T."/>
        </authorList>
    </citation>
    <scope>NUCLEOTIDE SEQUENCE [LARGE SCALE GENOMIC DNA]</scope>
    <source>
        <strain evidence="2 3">Gsoil 809</strain>
    </source>
</reference>
<evidence type="ECO:0008006" key="4">
    <source>
        <dbReference type="Google" id="ProtNLM"/>
    </source>
</evidence>
<keyword evidence="1" id="KW-0812">Transmembrane</keyword>
<evidence type="ECO:0000313" key="2">
    <source>
        <dbReference type="EMBL" id="QEC72285.1"/>
    </source>
</evidence>
<keyword evidence="1" id="KW-0472">Membrane</keyword>
<dbReference type="InterPro" id="IPR011050">
    <property type="entry name" value="Pectin_lyase_fold/virulence"/>
</dbReference>
<name>A0A5B8VMS9_9BACT</name>
<dbReference type="RefSeq" id="WP_146782358.1">
    <property type="nucleotide sequence ID" value="NZ_CP042434.1"/>
</dbReference>
<gene>
    <name evidence="2" type="ORF">FSB73_11990</name>
</gene>